<sequence>MDVHVTVIGDGGGGREIVICVLLEGGVLAQNGKGKVTYEGGSKRCMVVKEGMGVEEVIRIVKEVTGIDMSEKKLWYVLKYDREMLLAVEGDTDMKMIFKGNDEHDYLYVSRNKGPLRQGEESVAVCEGRVRACHDGQACSRSGRNGHDGVEVGQEGGRNQAGGKRKGINKDLSAEQRAGEDIIELSDDDEMFIASEDAGDEETIE</sequence>
<organism evidence="2 3">
    <name type="scientific">Carnegiea gigantea</name>
    <dbReference type="NCBI Taxonomy" id="171969"/>
    <lineage>
        <taxon>Eukaryota</taxon>
        <taxon>Viridiplantae</taxon>
        <taxon>Streptophyta</taxon>
        <taxon>Embryophyta</taxon>
        <taxon>Tracheophyta</taxon>
        <taxon>Spermatophyta</taxon>
        <taxon>Magnoliopsida</taxon>
        <taxon>eudicotyledons</taxon>
        <taxon>Gunneridae</taxon>
        <taxon>Pentapetalae</taxon>
        <taxon>Caryophyllales</taxon>
        <taxon>Cactineae</taxon>
        <taxon>Cactaceae</taxon>
        <taxon>Cactoideae</taxon>
        <taxon>Echinocereeae</taxon>
        <taxon>Carnegiea</taxon>
    </lineage>
</organism>
<name>A0A9Q1K4R2_9CARY</name>
<feature type="region of interest" description="Disordered" evidence="1">
    <location>
        <begin position="141"/>
        <end position="205"/>
    </location>
</feature>
<proteinExistence type="predicted"/>
<dbReference type="AlphaFoldDB" id="A0A9Q1K4R2"/>
<accession>A0A9Q1K4R2</accession>
<keyword evidence="3" id="KW-1185">Reference proteome</keyword>
<evidence type="ECO:0000313" key="2">
    <source>
        <dbReference type="EMBL" id="KAJ8436383.1"/>
    </source>
</evidence>
<dbReference type="EMBL" id="JAKOGI010000347">
    <property type="protein sequence ID" value="KAJ8436383.1"/>
    <property type="molecule type" value="Genomic_DNA"/>
</dbReference>
<protein>
    <submittedName>
        <fullName evidence="2">Uncharacterized protein</fullName>
    </submittedName>
</protein>
<evidence type="ECO:0000256" key="1">
    <source>
        <dbReference type="SAM" id="MobiDB-lite"/>
    </source>
</evidence>
<comment type="caution">
    <text evidence="2">The sequence shown here is derived from an EMBL/GenBank/DDBJ whole genome shotgun (WGS) entry which is preliminary data.</text>
</comment>
<reference evidence="2" key="1">
    <citation type="submission" date="2022-04" db="EMBL/GenBank/DDBJ databases">
        <title>Carnegiea gigantea Genome sequencing and assembly v2.</title>
        <authorList>
            <person name="Copetti D."/>
            <person name="Sanderson M.J."/>
            <person name="Burquez A."/>
            <person name="Wojciechowski M.F."/>
        </authorList>
    </citation>
    <scope>NUCLEOTIDE SEQUENCE</scope>
    <source>
        <strain evidence="2">SGP5-SGP5p</strain>
        <tissue evidence="2">Aerial part</tissue>
    </source>
</reference>
<evidence type="ECO:0000313" key="3">
    <source>
        <dbReference type="Proteomes" id="UP001153076"/>
    </source>
</evidence>
<feature type="compositionally biased region" description="Basic and acidic residues" evidence="1">
    <location>
        <begin position="168"/>
        <end position="180"/>
    </location>
</feature>
<dbReference type="Proteomes" id="UP001153076">
    <property type="component" value="Unassembled WGS sequence"/>
</dbReference>
<feature type="compositionally biased region" description="Acidic residues" evidence="1">
    <location>
        <begin position="181"/>
        <end position="205"/>
    </location>
</feature>
<gene>
    <name evidence="2" type="ORF">Cgig2_032204</name>
</gene>